<accession>A0ABS3XUZ3</accession>
<feature type="compositionally biased region" description="Polar residues" evidence="1">
    <location>
        <begin position="49"/>
        <end position="63"/>
    </location>
</feature>
<keyword evidence="3" id="KW-1185">Reference proteome</keyword>
<protein>
    <submittedName>
        <fullName evidence="2">Transposase</fullName>
    </submittedName>
</protein>
<name>A0ABS3XUZ3_9ACTN</name>
<dbReference type="InterPro" id="IPR052909">
    <property type="entry name" value="Transposase_6_like"/>
</dbReference>
<evidence type="ECO:0000313" key="3">
    <source>
        <dbReference type="Proteomes" id="UP000721954"/>
    </source>
</evidence>
<evidence type="ECO:0000256" key="1">
    <source>
        <dbReference type="SAM" id="MobiDB-lite"/>
    </source>
</evidence>
<comment type="caution">
    <text evidence="2">The sequence shown here is derived from an EMBL/GenBank/DDBJ whole genome shotgun (WGS) entry which is preliminary data.</text>
</comment>
<feature type="region of interest" description="Disordered" evidence="1">
    <location>
        <begin position="1"/>
        <end position="90"/>
    </location>
</feature>
<evidence type="ECO:0000313" key="2">
    <source>
        <dbReference type="EMBL" id="MBO8199228.1"/>
    </source>
</evidence>
<dbReference type="PANTHER" id="PTHR46637">
    <property type="entry name" value="TIS1421-TRANSPOSASE PROTEIN A"/>
    <property type="match status" value="1"/>
</dbReference>
<gene>
    <name evidence="2" type="ORF">JW613_13060</name>
</gene>
<feature type="compositionally biased region" description="Polar residues" evidence="1">
    <location>
        <begin position="80"/>
        <end position="90"/>
    </location>
</feature>
<dbReference type="EMBL" id="JAFFZM010000007">
    <property type="protein sequence ID" value="MBO8199228.1"/>
    <property type="molecule type" value="Genomic_DNA"/>
</dbReference>
<sequence>MRWRDLPERFGPGRTVDERHRLWPADGTRERPLQQFRAEADVARGRSTGDISAGSTTVRTHQNPAGARTDPPPAPASKWGNATVQHQGETAWQSLLTRLVEAAREVRGPGPLAGWIDHQARPEHGRTLPPAVPDRHPGTAAGPHTARAPAGEDAPPADRAGHTAHET</sequence>
<proteinExistence type="predicted"/>
<feature type="region of interest" description="Disordered" evidence="1">
    <location>
        <begin position="109"/>
        <end position="167"/>
    </location>
</feature>
<organism evidence="2 3">
    <name type="scientific">Streptomyces smyrnaeus</name>
    <dbReference type="NCBI Taxonomy" id="1387713"/>
    <lineage>
        <taxon>Bacteria</taxon>
        <taxon>Bacillati</taxon>
        <taxon>Actinomycetota</taxon>
        <taxon>Actinomycetes</taxon>
        <taxon>Kitasatosporales</taxon>
        <taxon>Streptomycetaceae</taxon>
        <taxon>Streptomyces</taxon>
    </lineage>
</organism>
<dbReference type="Proteomes" id="UP000721954">
    <property type="component" value="Unassembled WGS sequence"/>
</dbReference>
<dbReference type="PANTHER" id="PTHR46637:SF1">
    <property type="entry name" value="BLL5188 PROTEIN"/>
    <property type="match status" value="1"/>
</dbReference>
<reference evidence="2 3" key="1">
    <citation type="submission" date="2021-02" db="EMBL/GenBank/DDBJ databases">
        <title>Streptomyces spirodelae sp. nov., isolated from duckweed.</title>
        <authorList>
            <person name="Saimee Y."/>
            <person name="Duangmal K."/>
        </authorList>
    </citation>
    <scope>NUCLEOTIDE SEQUENCE [LARGE SCALE GENOMIC DNA]</scope>
    <source>
        <strain evidence="2 3">DSM 42105</strain>
    </source>
</reference>
<feature type="compositionally biased region" description="Basic and acidic residues" evidence="1">
    <location>
        <begin position="15"/>
        <end position="44"/>
    </location>
</feature>